<evidence type="ECO:0000259" key="1">
    <source>
        <dbReference type="Pfam" id="PF20150"/>
    </source>
</evidence>
<sequence>MNPDLGEEYDANEFHATYEIIEALEVSSESRTLALKYYKFCFGNELRHPIYFNSDKDILKFTKLALGKIAYFSTRDVWNTGSWRAANVKRVAVEMQNDVNFFVHPNERTLLVHATLLFGILETIFVQPSFVIGPSSEAAFRAKFEKQVELYLDDLGLPSDGELHNVPEIVISQLDEYVQHTEAVITKTAAANSEPACFPTMQNLVVTLFLDIGNPGPEPYLVWLNRLRKELDFNKFILKNILRELLESVSKVQSLKKIYLLTEEEQMPGPGPVQRIDGRLMDLFAEDNQLQSRYGEGLRMPEVVCLTIMEFPEELARVIHRYGRP</sequence>
<reference evidence="2 3" key="1">
    <citation type="submission" date="2017-12" db="EMBL/GenBank/DDBJ databases">
        <title>Comparative genomics of Botrytis spp.</title>
        <authorList>
            <person name="Valero-Jimenez C.A."/>
            <person name="Tapia P."/>
            <person name="Veloso J."/>
            <person name="Silva-Moreno E."/>
            <person name="Staats M."/>
            <person name="Valdes J.H."/>
            <person name="Van Kan J.A.L."/>
        </authorList>
    </citation>
    <scope>NUCLEOTIDE SEQUENCE [LARGE SCALE GENOMIC DNA]</scope>
    <source>
        <strain evidence="2 3">MUCL11595</strain>
    </source>
</reference>
<feature type="domain" description="2EXR" evidence="1">
    <location>
        <begin position="16"/>
        <end position="59"/>
    </location>
</feature>
<gene>
    <name evidence="2" type="ORF">BCON_0355g00050</name>
</gene>
<dbReference type="Proteomes" id="UP000297527">
    <property type="component" value="Unassembled WGS sequence"/>
</dbReference>
<dbReference type="AlphaFoldDB" id="A0A4Z1HA54"/>
<protein>
    <recommendedName>
        <fullName evidence="1">2EXR domain-containing protein</fullName>
    </recommendedName>
</protein>
<proteinExistence type="predicted"/>
<accession>A0A4Z1HA54</accession>
<dbReference type="OrthoDB" id="3553458at2759"/>
<dbReference type="InterPro" id="IPR045518">
    <property type="entry name" value="2EXR"/>
</dbReference>
<dbReference type="EMBL" id="PQXN01000353">
    <property type="protein sequence ID" value="TGO45926.1"/>
    <property type="molecule type" value="Genomic_DNA"/>
</dbReference>
<organism evidence="2 3">
    <name type="scientific">Botryotinia convoluta</name>
    <dbReference type="NCBI Taxonomy" id="54673"/>
    <lineage>
        <taxon>Eukaryota</taxon>
        <taxon>Fungi</taxon>
        <taxon>Dikarya</taxon>
        <taxon>Ascomycota</taxon>
        <taxon>Pezizomycotina</taxon>
        <taxon>Leotiomycetes</taxon>
        <taxon>Helotiales</taxon>
        <taxon>Sclerotiniaceae</taxon>
        <taxon>Botryotinia</taxon>
    </lineage>
</organism>
<evidence type="ECO:0000313" key="2">
    <source>
        <dbReference type="EMBL" id="TGO45926.1"/>
    </source>
</evidence>
<name>A0A4Z1HA54_9HELO</name>
<comment type="caution">
    <text evidence="2">The sequence shown here is derived from an EMBL/GenBank/DDBJ whole genome shotgun (WGS) entry which is preliminary data.</text>
</comment>
<evidence type="ECO:0000313" key="3">
    <source>
        <dbReference type="Proteomes" id="UP000297527"/>
    </source>
</evidence>
<dbReference type="Pfam" id="PF20150">
    <property type="entry name" value="2EXR"/>
    <property type="match status" value="1"/>
</dbReference>
<keyword evidence="3" id="KW-1185">Reference proteome</keyword>